<organism evidence="2 4">
    <name type="scientific">Clitoria ternatea</name>
    <name type="common">Butterfly pea</name>
    <dbReference type="NCBI Taxonomy" id="43366"/>
    <lineage>
        <taxon>Eukaryota</taxon>
        <taxon>Viridiplantae</taxon>
        <taxon>Streptophyta</taxon>
        <taxon>Embryophyta</taxon>
        <taxon>Tracheophyta</taxon>
        <taxon>Spermatophyta</taxon>
        <taxon>Magnoliopsida</taxon>
        <taxon>eudicotyledons</taxon>
        <taxon>Gunneridae</taxon>
        <taxon>Pentapetalae</taxon>
        <taxon>rosids</taxon>
        <taxon>fabids</taxon>
        <taxon>Fabales</taxon>
        <taxon>Fabaceae</taxon>
        <taxon>Papilionoideae</taxon>
        <taxon>50 kb inversion clade</taxon>
        <taxon>NPAAA clade</taxon>
        <taxon>indigoferoid/millettioid clade</taxon>
        <taxon>Phaseoleae</taxon>
        <taxon>Clitoria</taxon>
    </lineage>
</organism>
<accession>A0AAN9JAQ2</accession>
<comment type="caution">
    <text evidence="2">The sequence shown here is derived from an EMBL/GenBank/DDBJ whole genome shotgun (WGS) entry which is preliminary data.</text>
</comment>
<dbReference type="Proteomes" id="UP001359559">
    <property type="component" value="Unassembled WGS sequence"/>
</dbReference>
<feature type="chain" id="PRO_5044711235" description="Cyclotide" evidence="1">
    <location>
        <begin position="19"/>
        <end position="122"/>
    </location>
</feature>
<dbReference type="EMBL" id="JAYKXN010000004">
    <property type="protein sequence ID" value="KAK7295482.1"/>
    <property type="molecule type" value="Genomic_DNA"/>
</dbReference>
<protein>
    <recommendedName>
        <fullName evidence="5">Cyclotide</fullName>
    </recommendedName>
</protein>
<dbReference type="EMBL" id="JAYKXN010000004">
    <property type="protein sequence ID" value="KAK7295490.1"/>
    <property type="molecule type" value="Genomic_DNA"/>
</dbReference>
<dbReference type="AlphaFoldDB" id="A0AAN9JAQ2"/>
<evidence type="ECO:0000313" key="3">
    <source>
        <dbReference type="EMBL" id="KAK7295490.1"/>
    </source>
</evidence>
<evidence type="ECO:0000256" key="1">
    <source>
        <dbReference type="SAM" id="SignalP"/>
    </source>
</evidence>
<sequence length="122" mass="13083">MMMSGFLSQVLLVAVVTAFLQPHREYSVPAAAAADSLETNSQMNVTYGYGCVGLYCLVAGDVQGNFFTTQQITALGHVSMEIMDQSRPAVPCPPGKRYSTCLPGADRSCPPNAIYLKAQNKC</sequence>
<proteinExistence type="predicted"/>
<reference evidence="2 4" key="1">
    <citation type="submission" date="2024-01" db="EMBL/GenBank/DDBJ databases">
        <title>The genomes of 5 underutilized Papilionoideae crops provide insights into root nodulation and disease resistance.</title>
        <authorList>
            <person name="Yuan L."/>
        </authorList>
    </citation>
    <scope>NUCLEOTIDE SEQUENCE [LARGE SCALE GENOMIC DNA]</scope>
    <source>
        <strain evidence="2">LY-2023</strain>
        <tissue evidence="2">Leaf</tissue>
    </source>
</reference>
<name>A0AAN9JAQ2_CLITE</name>
<keyword evidence="4" id="KW-1185">Reference proteome</keyword>
<evidence type="ECO:0000313" key="4">
    <source>
        <dbReference type="Proteomes" id="UP001359559"/>
    </source>
</evidence>
<gene>
    <name evidence="2" type="ORF">RJT34_18391</name>
    <name evidence="3" type="ORF">RJT34_18399</name>
</gene>
<evidence type="ECO:0008006" key="5">
    <source>
        <dbReference type="Google" id="ProtNLM"/>
    </source>
</evidence>
<keyword evidence="1" id="KW-0732">Signal</keyword>
<evidence type="ECO:0000313" key="2">
    <source>
        <dbReference type="EMBL" id="KAK7295482.1"/>
    </source>
</evidence>
<feature type="signal peptide" evidence="1">
    <location>
        <begin position="1"/>
        <end position="18"/>
    </location>
</feature>